<dbReference type="PROSITE" id="PS50181">
    <property type="entry name" value="FBOX"/>
    <property type="match status" value="1"/>
</dbReference>
<feature type="compositionally biased region" description="Basic residues" evidence="1">
    <location>
        <begin position="65"/>
        <end position="75"/>
    </location>
</feature>
<dbReference type="STRING" id="933084.A0A067QIW1"/>
<keyword evidence="4" id="KW-1185">Reference proteome</keyword>
<dbReference type="Proteomes" id="UP000027265">
    <property type="component" value="Unassembled WGS sequence"/>
</dbReference>
<dbReference type="SUPFAM" id="SSF81383">
    <property type="entry name" value="F-box domain"/>
    <property type="match status" value="1"/>
</dbReference>
<dbReference type="InterPro" id="IPR001810">
    <property type="entry name" value="F-box_dom"/>
</dbReference>
<organism evidence="3 4">
    <name type="scientific">Jaapia argillacea MUCL 33604</name>
    <dbReference type="NCBI Taxonomy" id="933084"/>
    <lineage>
        <taxon>Eukaryota</taxon>
        <taxon>Fungi</taxon>
        <taxon>Dikarya</taxon>
        <taxon>Basidiomycota</taxon>
        <taxon>Agaricomycotina</taxon>
        <taxon>Agaricomycetes</taxon>
        <taxon>Agaricomycetidae</taxon>
        <taxon>Jaapiales</taxon>
        <taxon>Jaapiaceae</taxon>
        <taxon>Jaapia</taxon>
    </lineage>
</organism>
<dbReference type="Gene3D" id="1.20.1280.50">
    <property type="match status" value="1"/>
</dbReference>
<gene>
    <name evidence="3" type="ORF">JAAARDRAFT_464053</name>
</gene>
<dbReference type="OrthoDB" id="3181259at2759"/>
<dbReference type="HOGENOM" id="CLU_039202_0_0_1"/>
<dbReference type="EMBL" id="KL197711">
    <property type="protein sequence ID" value="KDQ62556.1"/>
    <property type="molecule type" value="Genomic_DNA"/>
</dbReference>
<accession>A0A067QIW1</accession>
<proteinExistence type="predicted"/>
<dbReference type="AlphaFoldDB" id="A0A067QIW1"/>
<dbReference type="Pfam" id="PF12937">
    <property type="entry name" value="F-box-like"/>
    <property type="match status" value="1"/>
</dbReference>
<reference evidence="4" key="1">
    <citation type="journal article" date="2014" name="Proc. Natl. Acad. Sci. U.S.A.">
        <title>Extensive sampling of basidiomycete genomes demonstrates inadequacy of the white-rot/brown-rot paradigm for wood decay fungi.</title>
        <authorList>
            <person name="Riley R."/>
            <person name="Salamov A.A."/>
            <person name="Brown D.W."/>
            <person name="Nagy L.G."/>
            <person name="Floudas D."/>
            <person name="Held B.W."/>
            <person name="Levasseur A."/>
            <person name="Lombard V."/>
            <person name="Morin E."/>
            <person name="Otillar R."/>
            <person name="Lindquist E.A."/>
            <person name="Sun H."/>
            <person name="LaButti K.M."/>
            <person name="Schmutz J."/>
            <person name="Jabbour D."/>
            <person name="Luo H."/>
            <person name="Baker S.E."/>
            <person name="Pisabarro A.G."/>
            <person name="Walton J.D."/>
            <person name="Blanchette R.A."/>
            <person name="Henrissat B."/>
            <person name="Martin F."/>
            <person name="Cullen D."/>
            <person name="Hibbett D.S."/>
            <person name="Grigoriev I.V."/>
        </authorList>
    </citation>
    <scope>NUCLEOTIDE SEQUENCE [LARGE SCALE GENOMIC DNA]</scope>
    <source>
        <strain evidence="4">MUCL 33604</strain>
    </source>
</reference>
<protein>
    <recommendedName>
        <fullName evidence="2">F-box domain-containing protein</fullName>
    </recommendedName>
</protein>
<dbReference type="InParanoid" id="A0A067QIW1"/>
<evidence type="ECO:0000256" key="1">
    <source>
        <dbReference type="SAM" id="MobiDB-lite"/>
    </source>
</evidence>
<evidence type="ECO:0000313" key="4">
    <source>
        <dbReference type="Proteomes" id="UP000027265"/>
    </source>
</evidence>
<feature type="domain" description="F-box" evidence="2">
    <location>
        <begin position="73"/>
        <end position="123"/>
    </location>
</feature>
<evidence type="ECO:0000313" key="3">
    <source>
        <dbReference type="EMBL" id="KDQ62556.1"/>
    </source>
</evidence>
<name>A0A067QIW1_9AGAM</name>
<evidence type="ECO:0000259" key="2">
    <source>
        <dbReference type="PROSITE" id="PS50181"/>
    </source>
</evidence>
<sequence length="442" mass="50314">MPSSLRRSTARPLALTNSVLNLVKSEVQRLPLRSSKSSSSIPKSHASVSTARSGKDSIPSMPSRRVARSRGRPHPIHTLPSEILAQIFLVAAQRDAMAPMAISHVCSTWRSIALHTPSLWRRLSLDNRVDMWKERVRRARACTLDVELFYSPSPNGAHMPQTHPVDFCNIQWYMHVVTPFIHRWRSLQISFPNYAPFMWNAALSSCCGRGGRIAAPAIEELSLTYPANDDTKEYTLFDGFAPRLRNVTVDGIRLTWLPSLFQNVTVLRYTHHAFTRGHQAISEVLTILQVSSRVEHLELSFPERRRPSLPQSFGEPTFNIVSLPYLRHFHISIVTSDIPSEMLTLIAHMHFPSLHSLFLSDDRTFIPKQAFPRTEAFFRCLRKPLSLVSIRAELGWLGGNLLLRWMADIPSLRECIVTDSTGRACSLLQSERKRSRRRRTVE</sequence>
<feature type="region of interest" description="Disordered" evidence="1">
    <location>
        <begin position="31"/>
        <end position="75"/>
    </location>
</feature>
<dbReference type="InterPro" id="IPR036047">
    <property type="entry name" value="F-box-like_dom_sf"/>
</dbReference>
<feature type="compositionally biased region" description="Low complexity" evidence="1">
    <location>
        <begin position="34"/>
        <end position="49"/>
    </location>
</feature>